<dbReference type="Gene3D" id="3.40.30.10">
    <property type="entry name" value="Glutaredoxin"/>
    <property type="match status" value="1"/>
</dbReference>
<evidence type="ECO:0000256" key="3">
    <source>
        <dbReference type="ARBA" id="ARBA00022679"/>
    </source>
</evidence>
<dbReference type="InterPro" id="IPR010987">
    <property type="entry name" value="Glutathione-S-Trfase_C-like"/>
</dbReference>
<gene>
    <name evidence="7" type="ORF">BDV25DRAFT_136672</name>
</gene>
<evidence type="ECO:0000259" key="6">
    <source>
        <dbReference type="PROSITE" id="PS50405"/>
    </source>
</evidence>
<comment type="similarity">
    <text evidence="1">Belongs to the GST superfamily.</text>
</comment>
<dbReference type="Pfam" id="PF14497">
    <property type="entry name" value="GST_C_3"/>
    <property type="match status" value="1"/>
</dbReference>
<reference evidence="7 8" key="1">
    <citation type="submission" date="2019-04" db="EMBL/GenBank/DDBJ databases">
        <title>Friends and foes A comparative genomics study of 23 Aspergillus species from section Flavi.</title>
        <authorList>
            <consortium name="DOE Joint Genome Institute"/>
            <person name="Kjaerbolling I."/>
            <person name="Vesth T."/>
            <person name="Frisvad J.C."/>
            <person name="Nybo J.L."/>
            <person name="Theobald S."/>
            <person name="Kildgaard S."/>
            <person name="Isbrandt T."/>
            <person name="Kuo A."/>
            <person name="Sato A."/>
            <person name="Lyhne E.K."/>
            <person name="Kogle M.E."/>
            <person name="Wiebenga A."/>
            <person name="Kun R.S."/>
            <person name="Lubbers R.J."/>
            <person name="Makela M.R."/>
            <person name="Barry K."/>
            <person name="Chovatia M."/>
            <person name="Clum A."/>
            <person name="Daum C."/>
            <person name="Haridas S."/>
            <person name="He G."/>
            <person name="LaButti K."/>
            <person name="Lipzen A."/>
            <person name="Mondo S."/>
            <person name="Riley R."/>
            <person name="Salamov A."/>
            <person name="Simmons B.A."/>
            <person name="Magnuson J.K."/>
            <person name="Henrissat B."/>
            <person name="Mortensen U.H."/>
            <person name="Larsen T.O."/>
            <person name="Devries R.P."/>
            <person name="Grigoriev I.V."/>
            <person name="Machida M."/>
            <person name="Baker S.E."/>
            <person name="Andersen M.R."/>
        </authorList>
    </citation>
    <scope>NUCLEOTIDE SEQUENCE [LARGE SCALE GENOMIC DNA]</scope>
    <source>
        <strain evidence="7 8">IBT 18842</strain>
    </source>
</reference>
<dbReference type="AlphaFoldDB" id="A0A5N6U567"/>
<organism evidence="7 8">
    <name type="scientific">Aspergillus avenaceus</name>
    <dbReference type="NCBI Taxonomy" id="36643"/>
    <lineage>
        <taxon>Eukaryota</taxon>
        <taxon>Fungi</taxon>
        <taxon>Dikarya</taxon>
        <taxon>Ascomycota</taxon>
        <taxon>Pezizomycotina</taxon>
        <taxon>Eurotiomycetes</taxon>
        <taxon>Eurotiomycetidae</taxon>
        <taxon>Eurotiales</taxon>
        <taxon>Aspergillaceae</taxon>
        <taxon>Aspergillus</taxon>
        <taxon>Aspergillus subgen. Circumdati</taxon>
    </lineage>
</organism>
<dbReference type="CDD" id="cd03189">
    <property type="entry name" value="GST_C_GTT1_like"/>
    <property type="match status" value="1"/>
</dbReference>
<protein>
    <recommendedName>
        <fullName evidence="2">glutathione transferase</fullName>
        <ecNumber evidence="2">2.5.1.18</ecNumber>
    </recommendedName>
</protein>
<dbReference type="PROSITE" id="PS50405">
    <property type="entry name" value="GST_CTER"/>
    <property type="match status" value="1"/>
</dbReference>
<evidence type="ECO:0000313" key="8">
    <source>
        <dbReference type="Proteomes" id="UP000325780"/>
    </source>
</evidence>
<dbReference type="FunFam" id="3.40.30.10:FF:000156">
    <property type="entry name" value="Glutathione S-transferase 1"/>
    <property type="match status" value="1"/>
</dbReference>
<dbReference type="Gene3D" id="1.20.1050.10">
    <property type="match status" value="1"/>
</dbReference>
<dbReference type="CDD" id="cd03046">
    <property type="entry name" value="GST_N_GTT1_like"/>
    <property type="match status" value="1"/>
</dbReference>
<feature type="domain" description="GST C-terminal" evidence="6">
    <location>
        <begin position="109"/>
        <end position="249"/>
    </location>
</feature>
<dbReference type="InterPro" id="IPR040079">
    <property type="entry name" value="Glutathione_S-Trfase"/>
</dbReference>
<dbReference type="Proteomes" id="UP000325780">
    <property type="component" value="Unassembled WGS sequence"/>
</dbReference>
<sequence length="253" mass="28740">MAPNHAKITLYWLEKSRSQRIVWLLEELGVEYNLKTFQRNAEMLAPPELKQIHPLGKSPVITVETDSMEKPLVIAESGNITEYLCDHFGGDKLIPPRWKEGQEGTVGGETEEWTRYRYFMHYAEGSLMPFLVMQLVMDRMKDAPVPFFVKPIPRFVASKVEEAFLTRNIVGNFDFLEDQLKTAPKGGPYLCGPTLTAADIMMSFPVIAASLRVPLGDQYPHLVQYVALLQKEDGYQRAVKKVEEVDGKFEASL</sequence>
<dbReference type="PROSITE" id="PS50404">
    <property type="entry name" value="GST_NTER"/>
    <property type="match status" value="1"/>
</dbReference>
<dbReference type="InterPro" id="IPR036282">
    <property type="entry name" value="Glutathione-S-Trfase_C_sf"/>
</dbReference>
<evidence type="ECO:0000313" key="7">
    <source>
        <dbReference type="EMBL" id="KAE8153736.1"/>
    </source>
</evidence>
<evidence type="ECO:0000256" key="2">
    <source>
        <dbReference type="ARBA" id="ARBA00012452"/>
    </source>
</evidence>
<dbReference type="SFLD" id="SFLDG00358">
    <property type="entry name" value="Main_(cytGST)"/>
    <property type="match status" value="1"/>
</dbReference>
<dbReference type="InterPro" id="IPR004045">
    <property type="entry name" value="Glutathione_S-Trfase_N"/>
</dbReference>
<dbReference type="SFLD" id="SFLDS00019">
    <property type="entry name" value="Glutathione_Transferase_(cytos"/>
    <property type="match status" value="1"/>
</dbReference>
<feature type="domain" description="GST N-terminal" evidence="5">
    <location>
        <begin position="5"/>
        <end position="92"/>
    </location>
</feature>
<dbReference type="GO" id="GO:0004602">
    <property type="term" value="F:glutathione peroxidase activity"/>
    <property type="evidence" value="ECO:0007669"/>
    <property type="project" value="UniProtKB-ARBA"/>
</dbReference>
<dbReference type="PANTHER" id="PTHR44051">
    <property type="entry name" value="GLUTATHIONE S-TRANSFERASE-RELATED"/>
    <property type="match status" value="1"/>
</dbReference>
<dbReference type="SUPFAM" id="SSF47616">
    <property type="entry name" value="GST C-terminal domain-like"/>
    <property type="match status" value="1"/>
</dbReference>
<accession>A0A5N6U567</accession>
<dbReference type="Pfam" id="PF13409">
    <property type="entry name" value="GST_N_2"/>
    <property type="match status" value="1"/>
</dbReference>
<dbReference type="InterPro" id="IPR036249">
    <property type="entry name" value="Thioredoxin-like_sf"/>
</dbReference>
<evidence type="ECO:0000256" key="1">
    <source>
        <dbReference type="ARBA" id="ARBA00007409"/>
    </source>
</evidence>
<keyword evidence="3 7" id="KW-0808">Transferase</keyword>
<comment type="catalytic activity">
    <reaction evidence="4">
        <text>RX + glutathione = an S-substituted glutathione + a halide anion + H(+)</text>
        <dbReference type="Rhea" id="RHEA:16437"/>
        <dbReference type="ChEBI" id="CHEBI:15378"/>
        <dbReference type="ChEBI" id="CHEBI:16042"/>
        <dbReference type="ChEBI" id="CHEBI:17792"/>
        <dbReference type="ChEBI" id="CHEBI:57925"/>
        <dbReference type="ChEBI" id="CHEBI:90779"/>
        <dbReference type="EC" id="2.5.1.18"/>
    </reaction>
</comment>
<dbReference type="PANTHER" id="PTHR44051:SF9">
    <property type="entry name" value="GLUTATHIONE S-TRANSFERASE 1"/>
    <property type="match status" value="1"/>
</dbReference>
<evidence type="ECO:0000256" key="4">
    <source>
        <dbReference type="ARBA" id="ARBA00047960"/>
    </source>
</evidence>
<dbReference type="GO" id="GO:0004364">
    <property type="term" value="F:glutathione transferase activity"/>
    <property type="evidence" value="ECO:0007669"/>
    <property type="project" value="UniProtKB-EC"/>
</dbReference>
<dbReference type="EMBL" id="ML742036">
    <property type="protein sequence ID" value="KAE8153736.1"/>
    <property type="molecule type" value="Genomic_DNA"/>
</dbReference>
<evidence type="ECO:0000259" key="5">
    <source>
        <dbReference type="PROSITE" id="PS50404"/>
    </source>
</evidence>
<keyword evidence="8" id="KW-1185">Reference proteome</keyword>
<dbReference type="OrthoDB" id="2098326at2759"/>
<dbReference type="InterPro" id="IPR004046">
    <property type="entry name" value="GST_C"/>
</dbReference>
<dbReference type="GO" id="GO:0005737">
    <property type="term" value="C:cytoplasm"/>
    <property type="evidence" value="ECO:0007669"/>
    <property type="project" value="UniProtKB-ARBA"/>
</dbReference>
<dbReference type="EC" id="2.5.1.18" evidence="2"/>
<dbReference type="SUPFAM" id="SSF52833">
    <property type="entry name" value="Thioredoxin-like"/>
    <property type="match status" value="1"/>
</dbReference>
<proteinExistence type="inferred from homology"/>
<name>A0A5N6U567_ASPAV</name>